<comment type="similarity">
    <text evidence="1">Belongs to the oxygen-dependent FAD-linked oxidoreductase family.</text>
</comment>
<reference evidence="8" key="1">
    <citation type="journal article" date="2019" name="bioRxiv">
        <title>Genomics, evolutionary history and diagnostics of the Alternaria alternata species group including apple and Asian pear pathotypes.</title>
        <authorList>
            <person name="Armitage A.D."/>
            <person name="Cockerton H.M."/>
            <person name="Sreenivasaprasad S."/>
            <person name="Woodhall J.W."/>
            <person name="Lane C.R."/>
            <person name="Harrison R.J."/>
            <person name="Clarkson J.P."/>
        </authorList>
    </citation>
    <scope>NUCLEOTIDE SEQUENCE [LARGE SCALE GENOMIC DNA]</scope>
    <source>
        <strain evidence="8">FERA 1082</strain>
    </source>
</reference>
<dbReference type="GO" id="GO:0016491">
    <property type="term" value="F:oxidoreductase activity"/>
    <property type="evidence" value="ECO:0007669"/>
    <property type="project" value="UniProtKB-KW"/>
</dbReference>
<accession>A0A4Q4M419</accession>
<proteinExistence type="inferred from homology"/>
<gene>
    <name evidence="7" type="ORF">AA0114_g10622</name>
</gene>
<dbReference type="Pfam" id="PF08031">
    <property type="entry name" value="BBE"/>
    <property type="match status" value="1"/>
</dbReference>
<evidence type="ECO:0000259" key="6">
    <source>
        <dbReference type="PROSITE" id="PS51387"/>
    </source>
</evidence>
<sequence>MTTFRTLIPCALFASVTAFQSVASYNISDPSTACEILKNTYPYITYLPEDAGYADENQVSWDSSAWLGPACIFAPTCATSLSFAVKTFVATHTKFAMRGGGHMPISDAANINNTGVLVSSTNLNTLKLSQDGETMSIGPGPRWGDVFNYLEFTNKTVIGGRLAPVGVPGLLLGGGISWYSVKHGLASSEGKIKAYEAVLADGTIATITANSTYSDLYWALGGGANSFALITRFDLQTFPSITPLIADAHYGSSNVTRDAYLAAILNMALTNEEDLASTIIPVCRWGPGSTAPSYESTLFHNGTSIPTSGPLAEFIHGNITGLTALNGTATMHPISLAQYSRAMRSAFKAGGQSHGLRQKFRVVSMKATAENLAIAHDTFFDSLAASNLANKVPEFFAGLDFNIVNREMVERSAGLPQNIPLEPAFWVEEAISWGSGGEFDDEVAEWVKNVNVEMERKLEEVNGLNRYVYLNDADKGQKVFEGYGSESVERLKTVRAKYDPERVFTDLMPGGWKVEHVEL</sequence>
<feature type="signal peptide" evidence="5">
    <location>
        <begin position="1"/>
        <end position="18"/>
    </location>
</feature>
<dbReference type="InterPro" id="IPR050416">
    <property type="entry name" value="FAD-linked_Oxidoreductase"/>
</dbReference>
<dbReference type="InterPro" id="IPR006094">
    <property type="entry name" value="Oxid_FAD_bind_N"/>
</dbReference>
<keyword evidence="2" id="KW-0285">Flavoprotein</keyword>
<evidence type="ECO:0000256" key="5">
    <source>
        <dbReference type="SAM" id="SignalP"/>
    </source>
</evidence>
<dbReference type="PANTHER" id="PTHR42973">
    <property type="entry name" value="BINDING OXIDOREDUCTASE, PUTATIVE (AFU_ORTHOLOGUE AFUA_1G17690)-RELATED"/>
    <property type="match status" value="1"/>
</dbReference>
<dbReference type="InterPro" id="IPR012951">
    <property type="entry name" value="BBE"/>
</dbReference>
<dbReference type="InterPro" id="IPR016166">
    <property type="entry name" value="FAD-bd_PCMH"/>
</dbReference>
<evidence type="ECO:0000313" key="8">
    <source>
        <dbReference type="Proteomes" id="UP000292402"/>
    </source>
</evidence>
<feature type="chain" id="PRO_5020631466" description="FAD-binding PCMH-type domain-containing protein" evidence="5">
    <location>
        <begin position="19"/>
        <end position="519"/>
    </location>
</feature>
<dbReference type="PROSITE" id="PS51387">
    <property type="entry name" value="FAD_PCMH"/>
    <property type="match status" value="1"/>
</dbReference>
<dbReference type="Gene3D" id="3.30.465.10">
    <property type="match status" value="1"/>
</dbReference>
<dbReference type="InterPro" id="IPR016169">
    <property type="entry name" value="FAD-bd_PCMH_sub2"/>
</dbReference>
<dbReference type="GO" id="GO:0071949">
    <property type="term" value="F:FAD binding"/>
    <property type="evidence" value="ECO:0007669"/>
    <property type="project" value="InterPro"/>
</dbReference>
<keyword evidence="5" id="KW-0732">Signal</keyword>
<evidence type="ECO:0000256" key="2">
    <source>
        <dbReference type="ARBA" id="ARBA00022630"/>
    </source>
</evidence>
<dbReference type="InterPro" id="IPR036318">
    <property type="entry name" value="FAD-bd_PCMH-like_sf"/>
</dbReference>
<evidence type="ECO:0000256" key="3">
    <source>
        <dbReference type="ARBA" id="ARBA00022827"/>
    </source>
</evidence>
<dbReference type="PANTHER" id="PTHR42973:SF53">
    <property type="entry name" value="FAD-BINDING PCMH-TYPE DOMAIN-CONTAINING PROTEIN-RELATED"/>
    <property type="match status" value="1"/>
</dbReference>
<evidence type="ECO:0000256" key="4">
    <source>
        <dbReference type="ARBA" id="ARBA00023002"/>
    </source>
</evidence>
<dbReference type="Proteomes" id="UP000292402">
    <property type="component" value="Unassembled WGS sequence"/>
</dbReference>
<comment type="caution">
    <text evidence="7">The sequence shown here is derived from an EMBL/GenBank/DDBJ whole genome shotgun (WGS) entry which is preliminary data.</text>
</comment>
<name>A0A4Q4M419_9PLEO</name>
<organism evidence="7 8">
    <name type="scientific">Alternaria tenuissima</name>
    <dbReference type="NCBI Taxonomy" id="119927"/>
    <lineage>
        <taxon>Eukaryota</taxon>
        <taxon>Fungi</taxon>
        <taxon>Dikarya</taxon>
        <taxon>Ascomycota</taxon>
        <taxon>Pezizomycotina</taxon>
        <taxon>Dothideomycetes</taxon>
        <taxon>Pleosporomycetidae</taxon>
        <taxon>Pleosporales</taxon>
        <taxon>Pleosporineae</taxon>
        <taxon>Pleosporaceae</taxon>
        <taxon>Alternaria</taxon>
        <taxon>Alternaria sect. Alternaria</taxon>
        <taxon>Alternaria alternata complex</taxon>
    </lineage>
</organism>
<evidence type="ECO:0000313" key="7">
    <source>
        <dbReference type="EMBL" id="RYN42256.1"/>
    </source>
</evidence>
<dbReference type="EMBL" id="PDXA01000048">
    <property type="protein sequence ID" value="RYN42256.1"/>
    <property type="molecule type" value="Genomic_DNA"/>
</dbReference>
<keyword evidence="3" id="KW-0274">FAD</keyword>
<protein>
    <recommendedName>
        <fullName evidence="6">FAD-binding PCMH-type domain-containing protein</fullName>
    </recommendedName>
</protein>
<dbReference type="SUPFAM" id="SSF56176">
    <property type="entry name" value="FAD-binding/transporter-associated domain-like"/>
    <property type="match status" value="1"/>
</dbReference>
<evidence type="ECO:0000256" key="1">
    <source>
        <dbReference type="ARBA" id="ARBA00005466"/>
    </source>
</evidence>
<feature type="domain" description="FAD-binding PCMH-type" evidence="6">
    <location>
        <begin position="65"/>
        <end position="240"/>
    </location>
</feature>
<dbReference type="AlphaFoldDB" id="A0A4Q4M419"/>
<keyword evidence="4" id="KW-0560">Oxidoreductase</keyword>
<dbReference type="Pfam" id="PF01565">
    <property type="entry name" value="FAD_binding_4"/>
    <property type="match status" value="1"/>
</dbReference>